<protein>
    <submittedName>
        <fullName evidence="2">Uncharacterized protein</fullName>
    </submittedName>
</protein>
<gene>
    <name evidence="2" type="ORF">PACLA_8A002453</name>
</gene>
<feature type="compositionally biased region" description="Polar residues" evidence="1">
    <location>
        <begin position="143"/>
        <end position="155"/>
    </location>
</feature>
<evidence type="ECO:0000313" key="2">
    <source>
        <dbReference type="EMBL" id="CAB3978665.1"/>
    </source>
</evidence>
<feature type="compositionally biased region" description="Low complexity" evidence="1">
    <location>
        <begin position="122"/>
        <end position="134"/>
    </location>
</feature>
<name>A0A7D9HAE6_PARCT</name>
<feature type="region of interest" description="Disordered" evidence="1">
    <location>
        <begin position="106"/>
        <end position="155"/>
    </location>
</feature>
<evidence type="ECO:0000256" key="1">
    <source>
        <dbReference type="SAM" id="MobiDB-lite"/>
    </source>
</evidence>
<reference evidence="2" key="1">
    <citation type="submission" date="2020-04" db="EMBL/GenBank/DDBJ databases">
        <authorList>
            <person name="Alioto T."/>
            <person name="Alioto T."/>
            <person name="Gomez Garrido J."/>
        </authorList>
    </citation>
    <scope>NUCLEOTIDE SEQUENCE</scope>
    <source>
        <strain evidence="2">A484AB</strain>
    </source>
</reference>
<accession>A0A7D9HAE6</accession>
<feature type="compositionally biased region" description="Acidic residues" evidence="1">
    <location>
        <begin position="13"/>
        <end position="22"/>
    </location>
</feature>
<sequence length="155" mass="17339">MASRPRHISPDISESEDEEENGDQANEIQRLKNLLAEKEKEIKDLKTRLKDTQEMHSFGDLVQELKESAKYLRYAVKSQQESDGPSLVSSKRLQLASKMVDHELPIGKKQETMFPVDPPSSPASSCSSRTTSSCFGVSESEADSVSNISTYIQHH</sequence>
<dbReference type="Proteomes" id="UP001152795">
    <property type="component" value="Unassembled WGS sequence"/>
</dbReference>
<keyword evidence="3" id="KW-1185">Reference proteome</keyword>
<feature type="region of interest" description="Disordered" evidence="1">
    <location>
        <begin position="1"/>
        <end position="25"/>
    </location>
</feature>
<organism evidence="2 3">
    <name type="scientific">Paramuricea clavata</name>
    <name type="common">Red gorgonian</name>
    <name type="synonym">Violescent sea-whip</name>
    <dbReference type="NCBI Taxonomy" id="317549"/>
    <lineage>
        <taxon>Eukaryota</taxon>
        <taxon>Metazoa</taxon>
        <taxon>Cnidaria</taxon>
        <taxon>Anthozoa</taxon>
        <taxon>Octocorallia</taxon>
        <taxon>Malacalcyonacea</taxon>
        <taxon>Plexauridae</taxon>
        <taxon>Paramuricea</taxon>
    </lineage>
</organism>
<proteinExistence type="predicted"/>
<comment type="caution">
    <text evidence="2">The sequence shown here is derived from an EMBL/GenBank/DDBJ whole genome shotgun (WGS) entry which is preliminary data.</text>
</comment>
<dbReference type="EMBL" id="CACRXK020000132">
    <property type="protein sequence ID" value="CAB3978665.1"/>
    <property type="molecule type" value="Genomic_DNA"/>
</dbReference>
<evidence type="ECO:0000313" key="3">
    <source>
        <dbReference type="Proteomes" id="UP001152795"/>
    </source>
</evidence>
<dbReference type="AlphaFoldDB" id="A0A7D9HAE6"/>